<feature type="compositionally biased region" description="Gly residues" evidence="1">
    <location>
        <begin position="394"/>
        <end position="414"/>
    </location>
</feature>
<organism evidence="2 3">
    <name type="scientific">Nocardia halotolerans</name>
    <dbReference type="NCBI Taxonomy" id="1755878"/>
    <lineage>
        <taxon>Bacteria</taxon>
        <taxon>Bacillati</taxon>
        <taxon>Actinomycetota</taxon>
        <taxon>Actinomycetes</taxon>
        <taxon>Mycobacteriales</taxon>
        <taxon>Nocardiaceae</taxon>
        <taxon>Nocardia</taxon>
    </lineage>
</organism>
<protein>
    <recommendedName>
        <fullName evidence="4">PPE family protein</fullName>
    </recommendedName>
</protein>
<proteinExistence type="predicted"/>
<feature type="region of interest" description="Disordered" evidence="1">
    <location>
        <begin position="1"/>
        <end position="20"/>
    </location>
</feature>
<evidence type="ECO:0000313" key="3">
    <source>
        <dbReference type="Proteomes" id="UP001595844"/>
    </source>
</evidence>
<dbReference type="RefSeq" id="WP_378562014.1">
    <property type="nucleotide sequence ID" value="NZ_JBHSDL010000014.1"/>
</dbReference>
<feature type="compositionally biased region" description="Low complexity" evidence="1">
    <location>
        <begin position="268"/>
        <end position="279"/>
    </location>
</feature>
<keyword evidence="3" id="KW-1185">Reference proteome</keyword>
<gene>
    <name evidence="2" type="ORF">ACFO5K_14915</name>
</gene>
<reference evidence="3" key="1">
    <citation type="journal article" date="2019" name="Int. J. Syst. Evol. Microbiol.">
        <title>The Global Catalogue of Microorganisms (GCM) 10K type strain sequencing project: providing services to taxonomists for standard genome sequencing and annotation.</title>
        <authorList>
            <consortium name="The Broad Institute Genomics Platform"/>
            <consortium name="The Broad Institute Genome Sequencing Center for Infectious Disease"/>
            <person name="Wu L."/>
            <person name="Ma J."/>
        </authorList>
    </citation>
    <scope>NUCLEOTIDE SEQUENCE [LARGE SCALE GENOMIC DNA]</scope>
    <source>
        <strain evidence="3">IBRC-M 10490</strain>
    </source>
</reference>
<evidence type="ECO:0000313" key="2">
    <source>
        <dbReference type="EMBL" id="MFC4375390.1"/>
    </source>
</evidence>
<dbReference type="Proteomes" id="UP001595844">
    <property type="component" value="Unassembled WGS sequence"/>
</dbReference>
<evidence type="ECO:0000256" key="1">
    <source>
        <dbReference type="SAM" id="MobiDB-lite"/>
    </source>
</evidence>
<feature type="compositionally biased region" description="Polar residues" evidence="1">
    <location>
        <begin position="1"/>
        <end position="16"/>
    </location>
</feature>
<evidence type="ECO:0008006" key="4">
    <source>
        <dbReference type="Google" id="ProtNLM"/>
    </source>
</evidence>
<comment type="caution">
    <text evidence="2">The sequence shown here is derived from an EMBL/GenBank/DDBJ whole genome shotgun (WGS) entry which is preliminary data.</text>
</comment>
<feature type="compositionally biased region" description="Low complexity" evidence="1">
    <location>
        <begin position="314"/>
        <end position="334"/>
    </location>
</feature>
<accession>A0ABV8VH90</accession>
<sequence length="455" mass="45163">MVSPFTPTNPYLQSSGEADGLGPKMMNGLINAIAGGEPEETVDAAAVQDRFNNHRDTVRRRAGELGYDGEFRPQEVLNTDDFAGDVATLRAKVDKIDLTAVENLRDGWKKIAERNTTSLTEFQGHIARGTAPDVWRGAASTAAAQTVADYQTTGNRVTTAAALTGHKVDELLTGLEPTKQLVPHAPEHRSGVDNLRSWVTFRGWRNDDVAEENAAAEARRVLKTVYAQVVHDSDKNVPVIPLPEPIGSGDGDGGPVVGGGGDNGSSGGDRPAGADPGAAQPNTSEPAATQDPTAGTGQPGNDTGQASQDPRTDTAPQSAGPATTPASTPAALGLGSPGLGSPGLGSPGGSPGGGSPGLGSGGLGAGGGAGLPGAAVPGGPGGPGSAAAARAAGAGAGSAAGRAGMMGGAPGAGRGKGEDDESTKGIPDYLITQDNSDELTGLADLPKTVPPVIGA</sequence>
<feature type="compositionally biased region" description="Gly residues" evidence="1">
    <location>
        <begin position="335"/>
        <end position="384"/>
    </location>
</feature>
<dbReference type="EMBL" id="JBHSDL010000014">
    <property type="protein sequence ID" value="MFC4375390.1"/>
    <property type="molecule type" value="Genomic_DNA"/>
</dbReference>
<feature type="compositionally biased region" description="Polar residues" evidence="1">
    <location>
        <begin position="280"/>
        <end position="309"/>
    </location>
</feature>
<name>A0ABV8VH90_9NOCA</name>
<feature type="region of interest" description="Disordered" evidence="1">
    <location>
        <begin position="236"/>
        <end position="429"/>
    </location>
</feature>
<feature type="compositionally biased region" description="Gly residues" evidence="1">
    <location>
        <begin position="248"/>
        <end position="267"/>
    </location>
</feature>